<accession>A0A1X0DY95</accession>
<comment type="caution">
    <text evidence="1">The sequence shown here is derived from an EMBL/GenBank/DDBJ whole genome shotgun (WGS) entry which is preliminary data.</text>
</comment>
<gene>
    <name evidence="1" type="ORF">BST28_18900</name>
</gene>
<organism evidence="1 2">
    <name type="scientific">Mycolicibacter kumamotonensis</name>
    <dbReference type="NCBI Taxonomy" id="354243"/>
    <lineage>
        <taxon>Bacteria</taxon>
        <taxon>Bacillati</taxon>
        <taxon>Actinomycetota</taxon>
        <taxon>Actinomycetes</taxon>
        <taxon>Mycobacteriales</taxon>
        <taxon>Mycobacteriaceae</taxon>
        <taxon>Mycolicibacter</taxon>
    </lineage>
</organism>
<dbReference type="Pfam" id="PF25209">
    <property type="entry name" value="Phage_capsid_4"/>
    <property type="match status" value="1"/>
</dbReference>
<evidence type="ECO:0008006" key="3">
    <source>
        <dbReference type="Google" id="ProtNLM"/>
    </source>
</evidence>
<sequence length="279" mass="29610">MAFTHFIPTLWSAALLEAWQATAVFGNLVNRTYEGVASRGNKVTISGVVVPTVKNYKTGVGGVSRTTSADAISDTGVDLLIDQEKVVDFYVQDIDRIQVAGGLDEYTMASGQALAVDSDKYIADAAVEDAGIEVTGTAPTTGDAAFDLLNKAQKLLTKKNVPFVGRVAVVNAEFAALLKGADSKLTSFNTSGDTEGLRNGTIGQLGGARVVESNTLPEMDEPQFVLFHQRAIAYVSQIEEVEALRAHDRIADRVRMLHVYGAKVIRGDGVAVYNPGGGS</sequence>
<evidence type="ECO:0000313" key="1">
    <source>
        <dbReference type="EMBL" id="ORA77188.1"/>
    </source>
</evidence>
<dbReference type="EMBL" id="MVHU01000035">
    <property type="protein sequence ID" value="ORA77188.1"/>
    <property type="molecule type" value="Genomic_DNA"/>
</dbReference>
<dbReference type="AlphaFoldDB" id="A0A1X0DY95"/>
<dbReference type="Proteomes" id="UP000192713">
    <property type="component" value="Unassembled WGS sequence"/>
</dbReference>
<evidence type="ECO:0000313" key="2">
    <source>
        <dbReference type="Proteomes" id="UP000192713"/>
    </source>
</evidence>
<reference evidence="1 2" key="1">
    <citation type="submission" date="2017-02" db="EMBL/GenBank/DDBJ databases">
        <title>The new phylogeny of genus Mycobacterium.</title>
        <authorList>
            <person name="Tortoli E."/>
            <person name="Trovato A."/>
            <person name="Cirillo D.M."/>
        </authorList>
    </citation>
    <scope>NUCLEOTIDE SEQUENCE [LARGE SCALE GENOMIC DNA]</scope>
    <source>
        <strain evidence="1 2">DSM 45093</strain>
    </source>
</reference>
<proteinExistence type="predicted"/>
<name>A0A1X0DY95_9MYCO</name>
<dbReference type="RefSeq" id="WP_083082336.1">
    <property type="nucleotide sequence ID" value="NZ_MVHU01000035.1"/>
</dbReference>
<protein>
    <recommendedName>
        <fullName evidence="3">Major capsid protein</fullName>
    </recommendedName>
</protein>